<evidence type="ECO:0000256" key="1">
    <source>
        <dbReference type="SAM" id="SignalP"/>
    </source>
</evidence>
<dbReference type="Gene3D" id="1.20.58.2180">
    <property type="match status" value="1"/>
</dbReference>
<dbReference type="CDD" id="cd01147">
    <property type="entry name" value="HemV-2"/>
    <property type="match status" value="1"/>
</dbReference>
<accession>A0A4Q2UDZ6</accession>
<dbReference type="InterPro" id="IPR050902">
    <property type="entry name" value="ABC_Transporter_SBP"/>
</dbReference>
<feature type="chain" id="PRO_5020351023" evidence="1">
    <location>
        <begin position="27"/>
        <end position="347"/>
    </location>
</feature>
<keyword evidence="4" id="KW-1185">Reference proteome</keyword>
<dbReference type="Gene3D" id="3.40.50.1980">
    <property type="entry name" value="Nitrogenase molybdenum iron protein domain"/>
    <property type="match status" value="2"/>
</dbReference>
<feature type="signal peptide" evidence="1">
    <location>
        <begin position="1"/>
        <end position="26"/>
    </location>
</feature>
<dbReference type="PROSITE" id="PS50983">
    <property type="entry name" value="FE_B12_PBP"/>
    <property type="match status" value="1"/>
</dbReference>
<evidence type="ECO:0000259" key="2">
    <source>
        <dbReference type="PROSITE" id="PS50983"/>
    </source>
</evidence>
<organism evidence="3 4">
    <name type="scientific">Lichenibacterium minor</name>
    <dbReference type="NCBI Taxonomy" id="2316528"/>
    <lineage>
        <taxon>Bacteria</taxon>
        <taxon>Pseudomonadati</taxon>
        <taxon>Pseudomonadota</taxon>
        <taxon>Alphaproteobacteria</taxon>
        <taxon>Hyphomicrobiales</taxon>
        <taxon>Lichenihabitantaceae</taxon>
        <taxon>Lichenibacterium</taxon>
    </lineage>
</organism>
<dbReference type="PANTHER" id="PTHR30535:SF34">
    <property type="entry name" value="MOLYBDATE-BINDING PROTEIN MOLA"/>
    <property type="match status" value="1"/>
</dbReference>
<reference evidence="3 4" key="2">
    <citation type="submission" date="2019-02" db="EMBL/GenBank/DDBJ databases">
        <title>'Lichenibacterium ramalinii' gen. nov. sp. nov., 'Lichenibacterium minor' gen. nov. sp. nov.</title>
        <authorList>
            <person name="Pankratov T."/>
        </authorList>
    </citation>
    <scope>NUCLEOTIDE SEQUENCE [LARGE SCALE GENOMIC DNA]</scope>
    <source>
        <strain evidence="3 4">RmlP026</strain>
    </source>
</reference>
<name>A0A4Q2UDZ6_9HYPH</name>
<dbReference type="Pfam" id="PF01497">
    <property type="entry name" value="Peripla_BP_2"/>
    <property type="match status" value="1"/>
</dbReference>
<dbReference type="PANTHER" id="PTHR30535">
    <property type="entry name" value="VITAMIN B12-BINDING PROTEIN"/>
    <property type="match status" value="1"/>
</dbReference>
<dbReference type="RefSeq" id="WP_129223107.1">
    <property type="nucleotide sequence ID" value="NZ_QYBB01000002.1"/>
</dbReference>
<dbReference type="AlphaFoldDB" id="A0A4Q2UDZ6"/>
<dbReference type="InterPro" id="IPR002491">
    <property type="entry name" value="ABC_transptr_periplasmic_BD"/>
</dbReference>
<sequence>MPPTRRPLLAALAFPALLAFCAPASARSVTDSAGRTVEVPDRVTRVFAAGPPASTLLYALAPEDMIGWNRSPRPAELPFLLPAVRALPELGRLTGRGDTVNLEALVAAKPDLIVDYGTVDDTHRSLADRVQAQTGIPTILIDGRFANAPAALRLLGSILGVPARGEALAASAEATFAEVDRVLAAVPAAKRPRVYLARGPEGLETGSRGSINTEIIERAGADNVVDGLREKGGLVHVSPEQVIAWAPDTVITLDRAFRDGVKAMPAWAPVPAVADGRVYLAPGLPFGFVDAPPSVNRLVGLAWLVHRLYPAEARGDLKGQVRDFFHLFYQSDPTDAELDALLGGAAK</sequence>
<protein>
    <submittedName>
        <fullName evidence="3">Iron ABC transporter substrate-binding protein</fullName>
    </submittedName>
</protein>
<reference evidence="3 4" key="1">
    <citation type="submission" date="2018-12" db="EMBL/GenBank/DDBJ databases">
        <authorList>
            <person name="Grouzdev D.S."/>
            <person name="Krutkina M.S."/>
        </authorList>
    </citation>
    <scope>NUCLEOTIDE SEQUENCE [LARGE SCALE GENOMIC DNA]</scope>
    <source>
        <strain evidence="3 4">RmlP026</strain>
    </source>
</reference>
<gene>
    <name evidence="3" type="ORF">D3273_02305</name>
</gene>
<dbReference type="OrthoDB" id="9775594at2"/>
<dbReference type="SUPFAM" id="SSF53807">
    <property type="entry name" value="Helical backbone' metal receptor"/>
    <property type="match status" value="1"/>
</dbReference>
<evidence type="ECO:0000313" key="3">
    <source>
        <dbReference type="EMBL" id="RYC33326.1"/>
    </source>
</evidence>
<feature type="domain" description="Fe/B12 periplasmic-binding" evidence="2">
    <location>
        <begin position="45"/>
        <end position="312"/>
    </location>
</feature>
<evidence type="ECO:0000313" key="4">
    <source>
        <dbReference type="Proteomes" id="UP000290759"/>
    </source>
</evidence>
<dbReference type="EMBL" id="QYBB01000002">
    <property type="protein sequence ID" value="RYC33326.1"/>
    <property type="molecule type" value="Genomic_DNA"/>
</dbReference>
<dbReference type="Proteomes" id="UP000290759">
    <property type="component" value="Unassembled WGS sequence"/>
</dbReference>
<comment type="caution">
    <text evidence="3">The sequence shown here is derived from an EMBL/GenBank/DDBJ whole genome shotgun (WGS) entry which is preliminary data.</text>
</comment>
<dbReference type="GO" id="GO:0071281">
    <property type="term" value="P:cellular response to iron ion"/>
    <property type="evidence" value="ECO:0007669"/>
    <property type="project" value="TreeGrafter"/>
</dbReference>
<keyword evidence="1" id="KW-0732">Signal</keyword>
<proteinExistence type="predicted"/>